<feature type="compositionally biased region" description="Acidic residues" evidence="1">
    <location>
        <begin position="279"/>
        <end position="289"/>
    </location>
</feature>
<accession>A0A4R8F8U8</accession>
<dbReference type="Gene3D" id="1.10.10.2910">
    <property type="match status" value="1"/>
</dbReference>
<dbReference type="Pfam" id="PF06114">
    <property type="entry name" value="Peptidase_M78"/>
    <property type="match status" value="1"/>
</dbReference>
<dbReference type="PANTHER" id="PTHR43236:SF2">
    <property type="entry name" value="BLL0069 PROTEIN"/>
    <property type="match status" value="1"/>
</dbReference>
<dbReference type="AlphaFoldDB" id="A0A4R8F8U8"/>
<name>A0A4R8F8U8_9RHOB</name>
<dbReference type="Proteomes" id="UP000295484">
    <property type="component" value="Unassembled WGS sequence"/>
</dbReference>
<evidence type="ECO:0000256" key="1">
    <source>
        <dbReference type="SAM" id="MobiDB-lite"/>
    </source>
</evidence>
<dbReference type="EMBL" id="SOEB01000034">
    <property type="protein sequence ID" value="TDX21916.1"/>
    <property type="molecule type" value="Genomic_DNA"/>
</dbReference>
<evidence type="ECO:0000313" key="4">
    <source>
        <dbReference type="Proteomes" id="UP000295484"/>
    </source>
</evidence>
<dbReference type="InterPro" id="IPR010359">
    <property type="entry name" value="IrrE_HExxH"/>
</dbReference>
<dbReference type="InterPro" id="IPR052345">
    <property type="entry name" value="Rad_response_metalloprotease"/>
</dbReference>
<comment type="caution">
    <text evidence="3">The sequence shown here is derived from an EMBL/GenBank/DDBJ whole genome shotgun (WGS) entry which is preliminary data.</text>
</comment>
<evidence type="ECO:0000259" key="2">
    <source>
        <dbReference type="Pfam" id="PF06114"/>
    </source>
</evidence>
<feature type="region of interest" description="Disordered" evidence="1">
    <location>
        <begin position="279"/>
        <end position="300"/>
    </location>
</feature>
<reference evidence="3 4" key="1">
    <citation type="submission" date="2019-03" db="EMBL/GenBank/DDBJ databases">
        <title>Genomic Encyclopedia of Type Strains, Phase IV (KMG-IV): sequencing the most valuable type-strain genomes for metagenomic binning, comparative biology and taxonomic classification.</title>
        <authorList>
            <person name="Goeker M."/>
        </authorList>
    </citation>
    <scope>NUCLEOTIDE SEQUENCE [LARGE SCALE GENOMIC DNA]</scope>
    <source>
        <strain evidence="3 4">JA181</strain>
    </source>
</reference>
<proteinExistence type="predicted"/>
<evidence type="ECO:0000313" key="3">
    <source>
        <dbReference type="EMBL" id="TDX21916.1"/>
    </source>
</evidence>
<organism evidence="3 4">
    <name type="scientific">Rhodovulum visakhapatnamense</name>
    <dbReference type="NCBI Taxonomy" id="364297"/>
    <lineage>
        <taxon>Bacteria</taxon>
        <taxon>Pseudomonadati</taxon>
        <taxon>Pseudomonadota</taxon>
        <taxon>Alphaproteobacteria</taxon>
        <taxon>Rhodobacterales</taxon>
        <taxon>Paracoccaceae</taxon>
        <taxon>Rhodovulum</taxon>
    </lineage>
</organism>
<sequence length="300" mass="33531">MIRNPDLQQRKLVRLAEHVLRDKGLLHLPVNLEALASACRIPLQAMDADEEGVSGMLLRVGNAFGIRYATHIPSVGFQRFSIAHEFGHYFAEGHLDHIQFEAGIHSSRAGFVSPDPYEREADYFASGLLMPSSLVRTLLKRAPEGLQSIEMLGRAAEASTLAAAIRYISETEDAAAIIVSRNGHVDYCFKSEALKQLKGQTWLRKGAALPEGTLTAAIARQPAAERRRLRDEADSDILDWFGGARAVPATEQVVDLGRYERVLTVLSCAQLVDDTYRDEDELDESDEAMEERWTPRFRRR</sequence>
<protein>
    <submittedName>
        <fullName evidence="3">Uncharacterized protein DUF955</fullName>
    </submittedName>
</protein>
<dbReference type="PANTHER" id="PTHR43236">
    <property type="entry name" value="ANTITOXIN HIGA1"/>
    <property type="match status" value="1"/>
</dbReference>
<dbReference type="RefSeq" id="WP_134079474.1">
    <property type="nucleotide sequence ID" value="NZ_SOEB01000034.1"/>
</dbReference>
<feature type="domain" description="IrrE N-terminal-like" evidence="2">
    <location>
        <begin position="76"/>
        <end position="166"/>
    </location>
</feature>
<gene>
    <name evidence="3" type="ORF">EV657_13418</name>
</gene>